<dbReference type="PANTHER" id="PTHR47706">
    <property type="entry name" value="NMRA-LIKE FAMILY PROTEIN"/>
    <property type="match status" value="1"/>
</dbReference>
<dbReference type="InterPro" id="IPR008030">
    <property type="entry name" value="NmrA-like"/>
</dbReference>
<name>A0A6P8BHY7_PYRGI</name>
<reference evidence="5" key="3">
    <citation type="submission" date="2025-08" db="UniProtKB">
        <authorList>
            <consortium name="RefSeq"/>
        </authorList>
    </citation>
    <scope>IDENTIFICATION</scope>
    <source>
        <strain evidence="5">NI907</strain>
    </source>
</reference>
<feature type="domain" description="NmrA-like" evidence="3">
    <location>
        <begin position="6"/>
        <end position="251"/>
    </location>
</feature>
<sequence>MSAPIKVVVFGATGRIGRVVIDGLIRSPTKFEIVAVSRPSSIDKPQNVWFRENGVTVVGLEINGPREHLVDVIKGADVVFATINQNALEHQKILIDMCKDFGVGRFIPDAFGPVMPPVGAMSIRDAKEKYFNYMKLKRVPYTVIDVAWWYQVLPYKVPSGRGDHMIPFGPGDANRIPGDGNIRVSLSDVNSVGDKVARIIVDPRTINKYVHVYDEVFTHHQMVQILEDVSHEKVERVYKTAQDYQDSIAEMNKLLAEDPSNHQALIGLVMADSQVSLSVRGDSTPEVAEYLGYLDVYQLYPDLKPSRLRDYYQRALDGKEKPTYTN</sequence>
<evidence type="ECO:0000256" key="2">
    <source>
        <dbReference type="ARBA" id="ARBA00023002"/>
    </source>
</evidence>
<organism evidence="4 5">
    <name type="scientific">Pyricularia grisea</name>
    <name type="common">Crabgrass-specific blast fungus</name>
    <name type="synonym">Magnaporthe grisea</name>
    <dbReference type="NCBI Taxonomy" id="148305"/>
    <lineage>
        <taxon>Eukaryota</taxon>
        <taxon>Fungi</taxon>
        <taxon>Dikarya</taxon>
        <taxon>Ascomycota</taxon>
        <taxon>Pezizomycotina</taxon>
        <taxon>Sordariomycetes</taxon>
        <taxon>Sordariomycetidae</taxon>
        <taxon>Magnaporthales</taxon>
        <taxon>Pyriculariaceae</taxon>
        <taxon>Pyricularia</taxon>
    </lineage>
</organism>
<dbReference type="KEGG" id="pgri:PgNI_02627"/>
<keyword evidence="2" id="KW-0560">Oxidoreductase</keyword>
<dbReference type="Gene3D" id="3.40.50.720">
    <property type="entry name" value="NAD(P)-binding Rossmann-like Domain"/>
    <property type="match status" value="1"/>
</dbReference>
<reference evidence="5" key="2">
    <citation type="submission" date="2019-10" db="EMBL/GenBank/DDBJ databases">
        <authorList>
            <consortium name="NCBI Genome Project"/>
        </authorList>
    </citation>
    <scope>NUCLEOTIDE SEQUENCE</scope>
    <source>
        <strain evidence="5">NI907</strain>
    </source>
</reference>
<evidence type="ECO:0000259" key="3">
    <source>
        <dbReference type="Pfam" id="PF05368"/>
    </source>
</evidence>
<dbReference type="GeneID" id="41957599"/>
<evidence type="ECO:0000313" key="4">
    <source>
        <dbReference type="Proteomes" id="UP000515153"/>
    </source>
</evidence>
<reference evidence="5" key="1">
    <citation type="journal article" date="2019" name="Mol. Biol. Evol.">
        <title>Blast fungal genomes show frequent chromosomal changes, gene gains and losses, and effector gene turnover.</title>
        <authorList>
            <person name="Gomez Luciano L.B."/>
            <person name="Jason Tsai I."/>
            <person name="Chuma I."/>
            <person name="Tosa Y."/>
            <person name="Chen Y.H."/>
            <person name="Li J.Y."/>
            <person name="Li M.Y."/>
            <person name="Jade Lu M.Y."/>
            <person name="Nakayashiki H."/>
            <person name="Li W.H."/>
        </authorList>
    </citation>
    <scope>NUCLEOTIDE SEQUENCE</scope>
    <source>
        <strain evidence="5">NI907</strain>
    </source>
</reference>
<dbReference type="AlphaFoldDB" id="A0A6P8BHY7"/>
<protein>
    <recommendedName>
        <fullName evidence="3">NmrA-like domain-containing protein</fullName>
    </recommendedName>
</protein>
<dbReference type="InterPro" id="IPR036291">
    <property type="entry name" value="NAD(P)-bd_dom_sf"/>
</dbReference>
<accession>A0A6P8BHY7</accession>
<dbReference type="InterPro" id="IPR051609">
    <property type="entry name" value="NmrA/Isoflavone_reductase-like"/>
</dbReference>
<evidence type="ECO:0000313" key="5">
    <source>
        <dbReference type="RefSeq" id="XP_030986656.1"/>
    </source>
</evidence>
<dbReference type="Pfam" id="PF05368">
    <property type="entry name" value="NmrA"/>
    <property type="match status" value="1"/>
</dbReference>
<keyword evidence="4" id="KW-1185">Reference proteome</keyword>
<dbReference type="RefSeq" id="XP_030986656.1">
    <property type="nucleotide sequence ID" value="XM_031122688.1"/>
</dbReference>
<evidence type="ECO:0000256" key="1">
    <source>
        <dbReference type="ARBA" id="ARBA00022857"/>
    </source>
</evidence>
<dbReference type="Proteomes" id="UP000515153">
    <property type="component" value="Unplaced"/>
</dbReference>
<dbReference type="PANTHER" id="PTHR47706:SF9">
    <property type="entry name" value="NMRA-LIKE DOMAIN-CONTAINING PROTEIN-RELATED"/>
    <property type="match status" value="1"/>
</dbReference>
<dbReference type="GO" id="GO:0016491">
    <property type="term" value="F:oxidoreductase activity"/>
    <property type="evidence" value="ECO:0007669"/>
    <property type="project" value="UniProtKB-KW"/>
</dbReference>
<gene>
    <name evidence="5" type="ORF">PgNI_02627</name>
</gene>
<dbReference type="Gene3D" id="3.90.25.10">
    <property type="entry name" value="UDP-galactose 4-epimerase, domain 1"/>
    <property type="match status" value="1"/>
</dbReference>
<proteinExistence type="predicted"/>
<dbReference type="SUPFAM" id="SSF51735">
    <property type="entry name" value="NAD(P)-binding Rossmann-fold domains"/>
    <property type="match status" value="1"/>
</dbReference>
<keyword evidence="1" id="KW-0521">NADP</keyword>